<evidence type="ECO:0000313" key="2">
    <source>
        <dbReference type="Proteomes" id="UP000625711"/>
    </source>
</evidence>
<comment type="caution">
    <text evidence="1">The sequence shown here is derived from an EMBL/GenBank/DDBJ whole genome shotgun (WGS) entry which is preliminary data.</text>
</comment>
<gene>
    <name evidence="1" type="ORF">GWI33_007964</name>
</gene>
<keyword evidence="2" id="KW-1185">Reference proteome</keyword>
<accession>A0A834IDK3</accession>
<dbReference type="Proteomes" id="UP000625711">
    <property type="component" value="Unassembled WGS sequence"/>
</dbReference>
<organism evidence="1 2">
    <name type="scientific">Rhynchophorus ferrugineus</name>
    <name type="common">Red palm weevil</name>
    <name type="synonym">Curculio ferrugineus</name>
    <dbReference type="NCBI Taxonomy" id="354439"/>
    <lineage>
        <taxon>Eukaryota</taxon>
        <taxon>Metazoa</taxon>
        <taxon>Ecdysozoa</taxon>
        <taxon>Arthropoda</taxon>
        <taxon>Hexapoda</taxon>
        <taxon>Insecta</taxon>
        <taxon>Pterygota</taxon>
        <taxon>Neoptera</taxon>
        <taxon>Endopterygota</taxon>
        <taxon>Coleoptera</taxon>
        <taxon>Polyphaga</taxon>
        <taxon>Cucujiformia</taxon>
        <taxon>Curculionidae</taxon>
        <taxon>Dryophthorinae</taxon>
        <taxon>Rhynchophorus</taxon>
    </lineage>
</organism>
<sequence length="157" mass="17868">MSFIVKPPRLIQLIQRDLVLVILNIEIKAGAIKEISNLQIHFPPSPKETVAGGHLALTAKEAERNLIASAPYPVSRSPRRWRTMEDFLSPRRTGKKGERFYERRLRRFHDGPLFLPSICFLLRGPGRWLGAGRRVGEGEGTRSRGPLFWKLGSSRIM</sequence>
<protein>
    <submittedName>
        <fullName evidence="1">Uncharacterized protein</fullName>
    </submittedName>
</protein>
<dbReference type="EMBL" id="JAACXV010000387">
    <property type="protein sequence ID" value="KAF7278784.1"/>
    <property type="molecule type" value="Genomic_DNA"/>
</dbReference>
<reference evidence="1" key="1">
    <citation type="submission" date="2020-08" db="EMBL/GenBank/DDBJ databases">
        <title>Genome sequencing and assembly of the red palm weevil Rhynchophorus ferrugineus.</title>
        <authorList>
            <person name="Dias G.B."/>
            <person name="Bergman C.M."/>
            <person name="Manee M."/>
        </authorList>
    </citation>
    <scope>NUCLEOTIDE SEQUENCE</scope>
    <source>
        <strain evidence="1">AA-2017</strain>
        <tissue evidence="1">Whole larva</tissue>
    </source>
</reference>
<proteinExistence type="predicted"/>
<dbReference type="AlphaFoldDB" id="A0A834IDK3"/>
<name>A0A834IDK3_RHYFE</name>
<evidence type="ECO:0000313" key="1">
    <source>
        <dbReference type="EMBL" id="KAF7278784.1"/>
    </source>
</evidence>